<evidence type="ECO:0000256" key="2">
    <source>
        <dbReference type="ARBA" id="ARBA00023125"/>
    </source>
</evidence>
<dbReference type="EMBL" id="JBHRST010000020">
    <property type="protein sequence ID" value="MFC3098670.1"/>
    <property type="molecule type" value="Genomic_DNA"/>
</dbReference>
<dbReference type="InterPro" id="IPR050109">
    <property type="entry name" value="HTH-type_TetR-like_transc_reg"/>
</dbReference>
<dbReference type="PANTHER" id="PTHR30055:SF234">
    <property type="entry name" value="HTH-TYPE TRANSCRIPTIONAL REGULATOR BETI"/>
    <property type="match status" value="1"/>
</dbReference>
<dbReference type="SUPFAM" id="SSF46689">
    <property type="entry name" value="Homeodomain-like"/>
    <property type="match status" value="1"/>
</dbReference>
<feature type="DNA-binding region" description="H-T-H motif" evidence="4">
    <location>
        <begin position="31"/>
        <end position="50"/>
    </location>
</feature>
<dbReference type="Pfam" id="PF00440">
    <property type="entry name" value="TetR_N"/>
    <property type="match status" value="1"/>
</dbReference>
<evidence type="ECO:0000259" key="5">
    <source>
        <dbReference type="PROSITE" id="PS50977"/>
    </source>
</evidence>
<name>A0ABV7EB74_9SPHN</name>
<proteinExistence type="predicted"/>
<dbReference type="PROSITE" id="PS50977">
    <property type="entry name" value="HTH_TETR_2"/>
    <property type="match status" value="1"/>
</dbReference>
<evidence type="ECO:0000313" key="6">
    <source>
        <dbReference type="EMBL" id="MFC3098670.1"/>
    </source>
</evidence>
<reference evidence="7" key="1">
    <citation type="journal article" date="2019" name="Int. J. Syst. Evol. Microbiol.">
        <title>The Global Catalogue of Microorganisms (GCM) 10K type strain sequencing project: providing services to taxonomists for standard genome sequencing and annotation.</title>
        <authorList>
            <consortium name="The Broad Institute Genomics Platform"/>
            <consortium name="The Broad Institute Genome Sequencing Center for Infectious Disease"/>
            <person name="Wu L."/>
            <person name="Ma J."/>
        </authorList>
    </citation>
    <scope>NUCLEOTIDE SEQUENCE [LARGE SCALE GENOMIC DNA]</scope>
    <source>
        <strain evidence="7">KCTC 52607</strain>
    </source>
</reference>
<organism evidence="6 7">
    <name type="scientific">Alteraurantiacibacter palmitatis</name>
    <dbReference type="NCBI Taxonomy" id="2054628"/>
    <lineage>
        <taxon>Bacteria</taxon>
        <taxon>Pseudomonadati</taxon>
        <taxon>Pseudomonadota</taxon>
        <taxon>Alphaproteobacteria</taxon>
        <taxon>Sphingomonadales</taxon>
        <taxon>Erythrobacteraceae</taxon>
        <taxon>Alteraurantiacibacter</taxon>
    </lineage>
</organism>
<accession>A0ABV7EB74</accession>
<dbReference type="InterPro" id="IPR036271">
    <property type="entry name" value="Tet_transcr_reg_TetR-rel_C_sf"/>
</dbReference>
<evidence type="ECO:0000256" key="1">
    <source>
        <dbReference type="ARBA" id="ARBA00023015"/>
    </source>
</evidence>
<keyword evidence="7" id="KW-1185">Reference proteome</keyword>
<dbReference type="InterPro" id="IPR001647">
    <property type="entry name" value="HTH_TetR"/>
</dbReference>
<feature type="domain" description="HTH tetR-type" evidence="5">
    <location>
        <begin position="8"/>
        <end position="68"/>
    </location>
</feature>
<evidence type="ECO:0000256" key="4">
    <source>
        <dbReference type="PROSITE-ProRule" id="PRU00335"/>
    </source>
</evidence>
<dbReference type="Proteomes" id="UP001595456">
    <property type="component" value="Unassembled WGS sequence"/>
</dbReference>
<dbReference type="PANTHER" id="PTHR30055">
    <property type="entry name" value="HTH-TYPE TRANSCRIPTIONAL REGULATOR RUTR"/>
    <property type="match status" value="1"/>
</dbReference>
<dbReference type="Gene3D" id="1.10.357.10">
    <property type="entry name" value="Tetracycline Repressor, domain 2"/>
    <property type="match status" value="1"/>
</dbReference>
<keyword evidence="1" id="KW-0805">Transcription regulation</keyword>
<evidence type="ECO:0000256" key="3">
    <source>
        <dbReference type="ARBA" id="ARBA00023163"/>
    </source>
</evidence>
<sequence>MEPGRQEAGTREKLLAAAERIVVERGLTGLSVRRVGEAAGMNPTLVTYHFKGVGGLLDELCRCNLDPVLADWQAVRAGDPLDTVLEAWLRPMQRPAAFTPDGRALVVLDEIAAHGTGALRQQVLAAMEQFIRNLREALAPHCPHLSPEELRARLRFISGAVLGPPPRSHGAPVLDDGRALDDLVFLLRFARAALAN</sequence>
<evidence type="ECO:0000313" key="7">
    <source>
        <dbReference type="Proteomes" id="UP001595456"/>
    </source>
</evidence>
<protein>
    <submittedName>
        <fullName evidence="6">TetR/AcrR family transcriptional regulator</fullName>
    </submittedName>
</protein>
<gene>
    <name evidence="6" type="ORF">ACFODU_12815</name>
</gene>
<keyword evidence="3" id="KW-0804">Transcription</keyword>
<dbReference type="SUPFAM" id="SSF48498">
    <property type="entry name" value="Tetracyclin repressor-like, C-terminal domain"/>
    <property type="match status" value="1"/>
</dbReference>
<dbReference type="InterPro" id="IPR009057">
    <property type="entry name" value="Homeodomain-like_sf"/>
</dbReference>
<keyword evidence="2 4" id="KW-0238">DNA-binding</keyword>
<comment type="caution">
    <text evidence="6">The sequence shown here is derived from an EMBL/GenBank/DDBJ whole genome shotgun (WGS) entry which is preliminary data.</text>
</comment>
<dbReference type="RefSeq" id="WP_336926403.1">
    <property type="nucleotide sequence ID" value="NZ_JBANRO010000007.1"/>
</dbReference>